<name>A0ACC1SFP3_9APHY</name>
<accession>A0ACC1SFP3</accession>
<dbReference type="EMBL" id="JANHOG010001348">
    <property type="protein sequence ID" value="KAJ3538579.1"/>
    <property type="molecule type" value="Genomic_DNA"/>
</dbReference>
<comment type="caution">
    <text evidence="1">The sequence shown here is derived from an EMBL/GenBank/DDBJ whole genome shotgun (WGS) entry which is preliminary data.</text>
</comment>
<sequence length="174" mass="19450">MTSSRLKPAILPPDFYDILSEDWDVDLRKDSVVLISPASNEYFIGPNLLYSDAYRQILDQGFDLRGGPVPARCPQCNVSGLTLNRGVKPGWEGKHIWSCRGSCSITVPEQLDMPQEQLEQAIAQRHDDVRSAILDVLCRAAEEEADDAPRTPSRKRCKRTGLHSLDSIFGRHSS</sequence>
<gene>
    <name evidence="1" type="ORF">NM688_g6499</name>
</gene>
<keyword evidence="2" id="KW-1185">Reference proteome</keyword>
<dbReference type="Proteomes" id="UP001148662">
    <property type="component" value="Unassembled WGS sequence"/>
</dbReference>
<reference evidence="1" key="1">
    <citation type="submission" date="2022-07" db="EMBL/GenBank/DDBJ databases">
        <title>Genome Sequence of Phlebia brevispora.</title>
        <authorList>
            <person name="Buettner E."/>
        </authorList>
    </citation>
    <scope>NUCLEOTIDE SEQUENCE</scope>
    <source>
        <strain evidence="1">MPL23</strain>
    </source>
</reference>
<proteinExistence type="predicted"/>
<organism evidence="1 2">
    <name type="scientific">Phlebia brevispora</name>
    <dbReference type="NCBI Taxonomy" id="194682"/>
    <lineage>
        <taxon>Eukaryota</taxon>
        <taxon>Fungi</taxon>
        <taxon>Dikarya</taxon>
        <taxon>Basidiomycota</taxon>
        <taxon>Agaricomycotina</taxon>
        <taxon>Agaricomycetes</taxon>
        <taxon>Polyporales</taxon>
        <taxon>Meruliaceae</taxon>
        <taxon>Phlebia</taxon>
    </lineage>
</organism>
<protein>
    <submittedName>
        <fullName evidence="1">Uncharacterized protein</fullName>
    </submittedName>
</protein>
<evidence type="ECO:0000313" key="2">
    <source>
        <dbReference type="Proteomes" id="UP001148662"/>
    </source>
</evidence>
<evidence type="ECO:0000313" key="1">
    <source>
        <dbReference type="EMBL" id="KAJ3538579.1"/>
    </source>
</evidence>